<feature type="compositionally biased region" description="Low complexity" evidence="1">
    <location>
        <begin position="1"/>
        <end position="17"/>
    </location>
</feature>
<evidence type="ECO:0000313" key="3">
    <source>
        <dbReference type="Proteomes" id="UP000241462"/>
    </source>
</evidence>
<feature type="region of interest" description="Disordered" evidence="1">
    <location>
        <begin position="58"/>
        <end position="139"/>
    </location>
</feature>
<dbReference type="InterPro" id="IPR007224">
    <property type="entry name" value="TIF_Rrn11"/>
</dbReference>
<sequence>RKRSASVFSNSSSAAAALPPDAINPLSHSQSTLKQLRLAGLRETDLLPSTYIANFPHRPVLRRNSNKKNNRRHDDEDGHDNDSDSPAHCAHNSISTDDDDDDDNNNNNDDDNNDDNNNDKNNNNDKTRRAQAMREKQESQLGVLTQIILRALEEGDIPRAKRAFGLLRRSTVAGSKEVDLRRNGLWSLGAEVLMRDGERKWRTIGGGAKRWGSSANMPKLRIYLEGLIRSYPYNRLHPDAISDLDFYPVLFGCDFYNIWIEHKLALEKLVQDAETWSSSSQDDHGADDDRLLLHDVDDHFNTNSDDDDDRSTERLPLTPQDRRFLREKEALRQRAEGAMRAVETSMDTLLERMPYSRSVEMLRLRGMVALFLADLRVVPPLRPGDEKEQQRANQLARESEHEKARQFFIKMKEHGAPADPFVDRWLSASQGQDG</sequence>
<feature type="compositionally biased region" description="Basic residues" evidence="1">
    <location>
        <begin position="59"/>
        <end position="71"/>
    </location>
</feature>
<dbReference type="OrthoDB" id="2159786at2759"/>
<dbReference type="GO" id="GO:0070860">
    <property type="term" value="C:RNA polymerase I core factor complex"/>
    <property type="evidence" value="ECO:0007669"/>
    <property type="project" value="TreeGrafter"/>
</dbReference>
<feature type="region of interest" description="Disordered" evidence="1">
    <location>
        <begin position="1"/>
        <end position="27"/>
    </location>
</feature>
<gene>
    <name evidence="2" type="ORF">BD289DRAFT_350847</name>
</gene>
<organism evidence="2 3">
    <name type="scientific">Coniella lustricola</name>
    <dbReference type="NCBI Taxonomy" id="2025994"/>
    <lineage>
        <taxon>Eukaryota</taxon>
        <taxon>Fungi</taxon>
        <taxon>Dikarya</taxon>
        <taxon>Ascomycota</taxon>
        <taxon>Pezizomycotina</taxon>
        <taxon>Sordariomycetes</taxon>
        <taxon>Sordariomycetidae</taxon>
        <taxon>Diaporthales</taxon>
        <taxon>Schizoparmaceae</taxon>
        <taxon>Coniella</taxon>
    </lineage>
</organism>
<dbReference type="Proteomes" id="UP000241462">
    <property type="component" value="Unassembled WGS sequence"/>
</dbReference>
<dbReference type="Pfam" id="PF04090">
    <property type="entry name" value="Rrn11"/>
    <property type="match status" value="1"/>
</dbReference>
<dbReference type="PANTHER" id="PTHR28244">
    <property type="entry name" value="RNA POLYMERASE I-SPECIFIC TRANSCRIPTION INITIATION FACTOR RRN11"/>
    <property type="match status" value="1"/>
</dbReference>
<evidence type="ECO:0000313" key="2">
    <source>
        <dbReference type="EMBL" id="PSR81973.1"/>
    </source>
</evidence>
<protein>
    <submittedName>
        <fullName evidence="2">Uncharacterized protein</fullName>
    </submittedName>
</protein>
<dbReference type="InterPro" id="IPR053029">
    <property type="entry name" value="RNA_pol_I-specific_init_factor"/>
</dbReference>
<dbReference type="AlphaFoldDB" id="A0A2T3A317"/>
<dbReference type="GO" id="GO:0017025">
    <property type="term" value="F:TBP-class protein binding"/>
    <property type="evidence" value="ECO:0007669"/>
    <property type="project" value="TreeGrafter"/>
</dbReference>
<dbReference type="GO" id="GO:0001164">
    <property type="term" value="F:RNA polymerase I core promoter sequence-specific DNA binding"/>
    <property type="evidence" value="ECO:0007669"/>
    <property type="project" value="InterPro"/>
</dbReference>
<dbReference type="PANTHER" id="PTHR28244:SF1">
    <property type="entry name" value="RNA POLYMERASE I-SPECIFIC TRANSCRIPTION INITIATION FACTOR RRN11"/>
    <property type="match status" value="1"/>
</dbReference>
<dbReference type="InParanoid" id="A0A2T3A317"/>
<keyword evidence="3" id="KW-1185">Reference proteome</keyword>
<feature type="non-terminal residue" evidence="2">
    <location>
        <position position="434"/>
    </location>
</feature>
<reference evidence="2 3" key="1">
    <citation type="journal article" date="2018" name="Mycol. Prog.">
        <title>Coniella lustricola, a new species from submerged detritus.</title>
        <authorList>
            <person name="Raudabaugh D.B."/>
            <person name="Iturriaga T."/>
            <person name="Carver A."/>
            <person name="Mondo S."/>
            <person name="Pangilinan J."/>
            <person name="Lipzen A."/>
            <person name="He G."/>
            <person name="Amirebrahimi M."/>
            <person name="Grigoriev I.V."/>
            <person name="Miller A.N."/>
        </authorList>
    </citation>
    <scope>NUCLEOTIDE SEQUENCE [LARGE SCALE GENOMIC DNA]</scope>
    <source>
        <strain evidence="2 3">B22-T-1</strain>
    </source>
</reference>
<dbReference type="STRING" id="2025994.A0A2T3A317"/>
<dbReference type="EMBL" id="KZ678489">
    <property type="protein sequence ID" value="PSR81973.1"/>
    <property type="molecule type" value="Genomic_DNA"/>
</dbReference>
<feature type="non-terminal residue" evidence="2">
    <location>
        <position position="1"/>
    </location>
</feature>
<feature type="compositionally biased region" description="Acidic residues" evidence="1">
    <location>
        <begin position="96"/>
        <end position="116"/>
    </location>
</feature>
<dbReference type="GO" id="GO:0042790">
    <property type="term" value="P:nucleolar large rRNA transcription by RNA polymerase I"/>
    <property type="evidence" value="ECO:0007669"/>
    <property type="project" value="TreeGrafter"/>
</dbReference>
<evidence type="ECO:0000256" key="1">
    <source>
        <dbReference type="SAM" id="MobiDB-lite"/>
    </source>
</evidence>
<feature type="compositionally biased region" description="Basic and acidic residues" evidence="1">
    <location>
        <begin position="72"/>
        <end position="82"/>
    </location>
</feature>
<proteinExistence type="predicted"/>
<dbReference type="GO" id="GO:0001181">
    <property type="term" value="F:RNA polymerase I general transcription initiation factor activity"/>
    <property type="evidence" value="ECO:0007669"/>
    <property type="project" value="InterPro"/>
</dbReference>
<feature type="region of interest" description="Disordered" evidence="1">
    <location>
        <begin position="383"/>
        <end position="404"/>
    </location>
</feature>
<accession>A0A2T3A317</accession>
<name>A0A2T3A317_9PEZI</name>
<feature type="compositionally biased region" description="Basic and acidic residues" evidence="1">
    <location>
        <begin position="122"/>
        <end position="138"/>
    </location>
</feature>